<gene>
    <name evidence="1" type="ORF">FPZ43_04455</name>
</gene>
<evidence type="ECO:0000313" key="2">
    <source>
        <dbReference type="Proteomes" id="UP000320042"/>
    </source>
</evidence>
<dbReference type="AlphaFoldDB" id="A0A563UFS2"/>
<dbReference type="RefSeq" id="WP_146380661.1">
    <property type="nucleotide sequence ID" value="NZ_VOEJ01000002.1"/>
</dbReference>
<dbReference type="PROSITE" id="PS51257">
    <property type="entry name" value="PROKAR_LIPOPROTEIN"/>
    <property type="match status" value="1"/>
</dbReference>
<name>A0A563UFS2_9SPHI</name>
<evidence type="ECO:0008006" key="3">
    <source>
        <dbReference type="Google" id="ProtNLM"/>
    </source>
</evidence>
<dbReference type="EMBL" id="VOEJ01000002">
    <property type="protein sequence ID" value="TWR30201.1"/>
    <property type="molecule type" value="Genomic_DNA"/>
</dbReference>
<protein>
    <recommendedName>
        <fullName evidence="3">Lipocalin-like domain-containing protein</fullName>
    </recommendedName>
</protein>
<evidence type="ECO:0000313" key="1">
    <source>
        <dbReference type="EMBL" id="TWR30201.1"/>
    </source>
</evidence>
<sequence>MKKALLIFFAAAGVISCQKQDSKPMSANLFGRWELAATHGGLSMPRPAPTGNGDMYQFNKDSTYSRYIDNKITAQGKFSINITETRDSLKFGIITFTNPTYKDAWMQSVSGRIIIGSSAADGPSYEYRKISSK</sequence>
<dbReference type="Proteomes" id="UP000320042">
    <property type="component" value="Unassembled WGS sequence"/>
</dbReference>
<organism evidence="1 2">
    <name type="scientific">Mucilaginibacter pallidiroseus</name>
    <dbReference type="NCBI Taxonomy" id="2599295"/>
    <lineage>
        <taxon>Bacteria</taxon>
        <taxon>Pseudomonadati</taxon>
        <taxon>Bacteroidota</taxon>
        <taxon>Sphingobacteriia</taxon>
        <taxon>Sphingobacteriales</taxon>
        <taxon>Sphingobacteriaceae</taxon>
        <taxon>Mucilaginibacter</taxon>
    </lineage>
</organism>
<reference evidence="1 2" key="1">
    <citation type="submission" date="2019-07" db="EMBL/GenBank/DDBJ databases">
        <authorList>
            <person name="Kim J."/>
        </authorList>
    </citation>
    <scope>NUCLEOTIDE SEQUENCE [LARGE SCALE GENOMIC DNA]</scope>
    <source>
        <strain evidence="2">dk17</strain>
    </source>
</reference>
<keyword evidence="2" id="KW-1185">Reference proteome</keyword>
<comment type="caution">
    <text evidence="1">The sequence shown here is derived from an EMBL/GenBank/DDBJ whole genome shotgun (WGS) entry which is preliminary data.</text>
</comment>
<dbReference type="OrthoDB" id="797442at2"/>
<accession>A0A563UFS2</accession>
<proteinExistence type="predicted"/>